<gene>
    <name evidence="1" type="ORF">EJB05_12728</name>
</gene>
<dbReference type="AlphaFoldDB" id="A0A5J9VUQ3"/>
<organism evidence="1 2">
    <name type="scientific">Eragrostis curvula</name>
    <name type="common">weeping love grass</name>
    <dbReference type="NCBI Taxonomy" id="38414"/>
    <lineage>
        <taxon>Eukaryota</taxon>
        <taxon>Viridiplantae</taxon>
        <taxon>Streptophyta</taxon>
        <taxon>Embryophyta</taxon>
        <taxon>Tracheophyta</taxon>
        <taxon>Spermatophyta</taxon>
        <taxon>Magnoliopsida</taxon>
        <taxon>Liliopsida</taxon>
        <taxon>Poales</taxon>
        <taxon>Poaceae</taxon>
        <taxon>PACMAD clade</taxon>
        <taxon>Chloridoideae</taxon>
        <taxon>Eragrostideae</taxon>
        <taxon>Eragrostidinae</taxon>
        <taxon>Eragrostis</taxon>
    </lineage>
</organism>
<keyword evidence="2" id="KW-1185">Reference proteome</keyword>
<dbReference type="Gramene" id="TVU39315">
    <property type="protein sequence ID" value="TVU39315"/>
    <property type="gene ID" value="EJB05_12728"/>
</dbReference>
<protein>
    <submittedName>
        <fullName evidence="1">Uncharacterized protein</fullName>
    </submittedName>
</protein>
<proteinExistence type="predicted"/>
<reference evidence="1 2" key="1">
    <citation type="journal article" date="2019" name="Sci. Rep.">
        <title>A high-quality genome of Eragrostis curvula grass provides insights into Poaceae evolution and supports new strategies to enhance forage quality.</title>
        <authorList>
            <person name="Carballo J."/>
            <person name="Santos B.A.C.M."/>
            <person name="Zappacosta D."/>
            <person name="Garbus I."/>
            <person name="Selva J.P."/>
            <person name="Gallo C.A."/>
            <person name="Diaz A."/>
            <person name="Albertini E."/>
            <person name="Caccamo M."/>
            <person name="Echenique V."/>
        </authorList>
    </citation>
    <scope>NUCLEOTIDE SEQUENCE [LARGE SCALE GENOMIC DNA]</scope>
    <source>
        <strain evidence="2">cv. Victoria</strain>
        <tissue evidence="1">Leaf</tissue>
    </source>
</reference>
<dbReference type="Proteomes" id="UP000324897">
    <property type="component" value="Chromosome 4"/>
</dbReference>
<evidence type="ECO:0000313" key="2">
    <source>
        <dbReference type="Proteomes" id="UP000324897"/>
    </source>
</evidence>
<dbReference type="EMBL" id="RWGY01000007">
    <property type="protein sequence ID" value="TVU39315.1"/>
    <property type="molecule type" value="Genomic_DNA"/>
</dbReference>
<evidence type="ECO:0000313" key="1">
    <source>
        <dbReference type="EMBL" id="TVU39315.1"/>
    </source>
</evidence>
<comment type="caution">
    <text evidence="1">The sequence shown here is derived from an EMBL/GenBank/DDBJ whole genome shotgun (WGS) entry which is preliminary data.</text>
</comment>
<dbReference type="SUPFAM" id="SSF64484">
    <property type="entry name" value="beta and beta-prime subunits of DNA dependent RNA-polymerase"/>
    <property type="match status" value="1"/>
</dbReference>
<name>A0A5J9VUQ3_9POAL</name>
<sequence length="149" mass="16298">MVMCKTNDVVIKLLGHFGVTELAATVLNPYFIDEVVRFLNLKCHGCLNPRENVKNEERYILAPSEHLHHLHERVLSGPVEVEVDNEVHRRQESEVRVEEAVVPLTSSGARAARMANARSLAVGSGGGHGMGFQGSKLERGAAAGEICLF</sequence>
<accession>A0A5J9VUQ3</accession>